<evidence type="ECO:0000313" key="3">
    <source>
        <dbReference type="Proteomes" id="UP001458946"/>
    </source>
</evidence>
<gene>
    <name evidence="2" type="ORF">Dxin01_00157</name>
</gene>
<protein>
    <recommendedName>
        <fullName evidence="1">PD-(D/E)XK endonuclease-like domain-containing protein</fullName>
    </recommendedName>
</protein>
<name>A0ABP9V724_9DEIO</name>
<dbReference type="Gene3D" id="3.90.320.10">
    <property type="match status" value="1"/>
</dbReference>
<keyword evidence="3" id="KW-1185">Reference proteome</keyword>
<dbReference type="EMBL" id="BAABRN010000001">
    <property type="protein sequence ID" value="GAA5500436.1"/>
    <property type="molecule type" value="Genomic_DNA"/>
</dbReference>
<dbReference type="InterPro" id="IPR011604">
    <property type="entry name" value="PDDEXK-like_dom_sf"/>
</dbReference>
<accession>A0ABP9V724</accession>
<sequence>MSSFTPPINPPARLSVSALRQFNECGHLFKLARIDKVPEDRQAHHMWAGSVVHNAFMLAYGKPYQKPGEKRTCWEVDNAGDLQDALDLFDMLWDGEMKVTGLEDDLGFSRAQAAFEVLKSDPQLAPVPANKFAYGRLKALKAPNHEERRAAHKEYFKTMLEHSLRMGLAYPVVALEQEVKYELGGVPMLGYIDIVLKDEHGQLIYVDLKTGSTCPSDKDLAFDDQMNAYYTCEIEDQLPSEVWYHHMKSGTIMVTPKNLPMIEAMHETAPKVMQQIQEGRFVKNISKDCASCSRRLACMGV</sequence>
<comment type="caution">
    <text evidence="2">The sequence shown here is derived from an EMBL/GenBank/DDBJ whole genome shotgun (WGS) entry which is preliminary data.</text>
</comment>
<proteinExistence type="predicted"/>
<reference evidence="2 3" key="1">
    <citation type="submission" date="2024-02" db="EMBL/GenBank/DDBJ databases">
        <title>Deinococcus xinjiangensis NBRC 107630.</title>
        <authorList>
            <person name="Ichikawa N."/>
            <person name="Katano-Makiyama Y."/>
            <person name="Hidaka K."/>
        </authorList>
    </citation>
    <scope>NUCLEOTIDE SEQUENCE [LARGE SCALE GENOMIC DNA]</scope>
    <source>
        <strain evidence="2 3">NBRC 107630</strain>
    </source>
</reference>
<evidence type="ECO:0000313" key="2">
    <source>
        <dbReference type="EMBL" id="GAA5500436.1"/>
    </source>
</evidence>
<dbReference type="Proteomes" id="UP001458946">
    <property type="component" value="Unassembled WGS sequence"/>
</dbReference>
<feature type="domain" description="PD-(D/E)XK endonuclease-like" evidence="1">
    <location>
        <begin position="13"/>
        <end position="298"/>
    </location>
</feature>
<organism evidence="2 3">
    <name type="scientific">Deinococcus xinjiangensis</name>
    <dbReference type="NCBI Taxonomy" id="457454"/>
    <lineage>
        <taxon>Bacteria</taxon>
        <taxon>Thermotogati</taxon>
        <taxon>Deinococcota</taxon>
        <taxon>Deinococci</taxon>
        <taxon>Deinococcales</taxon>
        <taxon>Deinococcaceae</taxon>
        <taxon>Deinococcus</taxon>
    </lineage>
</organism>
<dbReference type="RefSeq" id="WP_353540420.1">
    <property type="nucleotide sequence ID" value="NZ_BAABRN010000001.1"/>
</dbReference>
<dbReference type="InterPro" id="IPR038726">
    <property type="entry name" value="PDDEXK_AddAB-type"/>
</dbReference>
<dbReference type="Pfam" id="PF12705">
    <property type="entry name" value="PDDEXK_1"/>
    <property type="match status" value="1"/>
</dbReference>
<evidence type="ECO:0000259" key="1">
    <source>
        <dbReference type="Pfam" id="PF12705"/>
    </source>
</evidence>